<dbReference type="InterPro" id="IPR008978">
    <property type="entry name" value="HSP20-like_chaperone"/>
</dbReference>
<dbReference type="PRINTS" id="PR00299">
    <property type="entry name" value="ACRYSTALLIN"/>
</dbReference>
<proteinExistence type="inferred from homology"/>
<evidence type="ECO:0000313" key="4">
    <source>
        <dbReference type="EMBL" id="KAK7895288.1"/>
    </source>
</evidence>
<organism evidence="4 5">
    <name type="scientific">Mugilogobius chulae</name>
    <name type="common">yellowstripe goby</name>
    <dbReference type="NCBI Taxonomy" id="88201"/>
    <lineage>
        <taxon>Eukaryota</taxon>
        <taxon>Metazoa</taxon>
        <taxon>Chordata</taxon>
        <taxon>Craniata</taxon>
        <taxon>Vertebrata</taxon>
        <taxon>Euteleostomi</taxon>
        <taxon>Actinopterygii</taxon>
        <taxon>Neopterygii</taxon>
        <taxon>Teleostei</taxon>
        <taxon>Neoteleostei</taxon>
        <taxon>Acanthomorphata</taxon>
        <taxon>Gobiaria</taxon>
        <taxon>Gobiiformes</taxon>
        <taxon>Gobioidei</taxon>
        <taxon>Gobiidae</taxon>
        <taxon>Gobionellinae</taxon>
        <taxon>Mugilogobius</taxon>
    </lineage>
</organism>
<keyword evidence="5" id="KW-1185">Reference proteome</keyword>
<dbReference type="InterPro" id="IPR002068">
    <property type="entry name" value="A-crystallin/Hsp20_dom"/>
</dbReference>
<dbReference type="InterPro" id="IPR043254">
    <property type="entry name" value="HSPB8"/>
</dbReference>
<comment type="similarity">
    <text evidence="1 2">Belongs to the small heat shock protein (HSP20) family.</text>
</comment>
<dbReference type="GO" id="GO:0005634">
    <property type="term" value="C:nucleus"/>
    <property type="evidence" value="ECO:0007669"/>
    <property type="project" value="TreeGrafter"/>
</dbReference>
<evidence type="ECO:0000256" key="2">
    <source>
        <dbReference type="RuleBase" id="RU003616"/>
    </source>
</evidence>
<protein>
    <recommendedName>
        <fullName evidence="3">SHSP domain-containing protein</fullName>
    </recommendedName>
</protein>
<dbReference type="GO" id="GO:0005737">
    <property type="term" value="C:cytoplasm"/>
    <property type="evidence" value="ECO:0007669"/>
    <property type="project" value="TreeGrafter"/>
</dbReference>
<feature type="domain" description="SHSP" evidence="3">
    <location>
        <begin position="77"/>
        <end position="184"/>
    </location>
</feature>
<dbReference type="Gene3D" id="2.60.40.790">
    <property type="match status" value="1"/>
</dbReference>
<dbReference type="Proteomes" id="UP001460270">
    <property type="component" value="Unassembled WGS sequence"/>
</dbReference>
<dbReference type="GO" id="GO:0042803">
    <property type="term" value="F:protein homodimerization activity"/>
    <property type="evidence" value="ECO:0007669"/>
    <property type="project" value="InterPro"/>
</dbReference>
<evidence type="ECO:0000259" key="3">
    <source>
        <dbReference type="PROSITE" id="PS01031"/>
    </source>
</evidence>
<dbReference type="PANTHER" id="PTHR46906">
    <property type="entry name" value="HEAT SHOCK PROTEIN BETA-8"/>
    <property type="match status" value="1"/>
</dbReference>
<dbReference type="PROSITE" id="PS01031">
    <property type="entry name" value="SHSP"/>
    <property type="match status" value="1"/>
</dbReference>
<dbReference type="AlphaFoldDB" id="A0AAW0NFF7"/>
<sequence>MPRPIFRREANWDPFQNWTQPSRVFSQDFGLPPCLEPGDVDWVEWAKKRLASFSWGPNAEGLLSPFSGQHLALNQSDLRQLTGRGSEVTAGQGRWKVQLDVKNFSPEEITVKTKDGYMQISGKHEEKQDEHGTVSRCFTRKYKLPQAWICSRSVVSCFKGSCLEQTNPKGGAVVKEAAVKAEIFPKLSTLIINIITISSRSRSIMGTRDGERFFLPNLKRKRRQEEVKCMCVEYQW</sequence>
<dbReference type="GO" id="GO:0101031">
    <property type="term" value="C:protein folding chaperone complex"/>
    <property type="evidence" value="ECO:0007669"/>
    <property type="project" value="TreeGrafter"/>
</dbReference>
<comment type="caution">
    <text evidence="4">The sequence shown here is derived from an EMBL/GenBank/DDBJ whole genome shotgun (WGS) entry which is preliminary data.</text>
</comment>
<evidence type="ECO:0000256" key="1">
    <source>
        <dbReference type="PROSITE-ProRule" id="PRU00285"/>
    </source>
</evidence>
<dbReference type="InterPro" id="IPR001436">
    <property type="entry name" value="Alpha-crystallin/sHSP_animal"/>
</dbReference>
<dbReference type="GO" id="GO:0034620">
    <property type="term" value="P:cellular response to unfolded protein"/>
    <property type="evidence" value="ECO:0007669"/>
    <property type="project" value="InterPro"/>
</dbReference>
<dbReference type="SUPFAM" id="SSF49764">
    <property type="entry name" value="HSP20-like chaperones"/>
    <property type="match status" value="1"/>
</dbReference>
<dbReference type="EMBL" id="JBBPFD010000015">
    <property type="protein sequence ID" value="KAK7895288.1"/>
    <property type="molecule type" value="Genomic_DNA"/>
</dbReference>
<reference evidence="5" key="1">
    <citation type="submission" date="2024-04" db="EMBL/GenBank/DDBJ databases">
        <title>Salinicola lusitanus LLJ914,a marine bacterium isolated from the Okinawa Trough.</title>
        <authorList>
            <person name="Li J."/>
        </authorList>
    </citation>
    <scope>NUCLEOTIDE SEQUENCE [LARGE SCALE GENOMIC DNA]</scope>
</reference>
<gene>
    <name evidence="4" type="ORF">WMY93_020613</name>
</gene>
<dbReference type="PANTHER" id="PTHR46906:SF1">
    <property type="entry name" value="HEAT SHOCK PROTEIN BETA-8"/>
    <property type="match status" value="1"/>
</dbReference>
<dbReference type="Pfam" id="PF00011">
    <property type="entry name" value="HSP20"/>
    <property type="match status" value="1"/>
</dbReference>
<accession>A0AAW0NFF7</accession>
<evidence type="ECO:0000313" key="5">
    <source>
        <dbReference type="Proteomes" id="UP001460270"/>
    </source>
</evidence>
<name>A0AAW0NFF7_9GOBI</name>